<comment type="similarity">
    <text evidence="7">Belongs to the methyl-accepting chemotaxis (MCP) protein family.</text>
</comment>
<dbReference type="GO" id="GO:0004888">
    <property type="term" value="F:transmembrane signaling receptor activity"/>
    <property type="evidence" value="ECO:0007669"/>
    <property type="project" value="TreeGrafter"/>
</dbReference>
<dbReference type="RefSeq" id="WP_271012210.1">
    <property type="nucleotide sequence ID" value="NZ_JAQIFT010000043.1"/>
</dbReference>
<name>A0AA42J172_9FIRM</name>
<dbReference type="GO" id="GO:0006935">
    <property type="term" value="P:chemotaxis"/>
    <property type="evidence" value="ECO:0007669"/>
    <property type="project" value="UniProtKB-KW"/>
</dbReference>
<dbReference type="SMART" id="SM00304">
    <property type="entry name" value="HAMP"/>
    <property type="match status" value="2"/>
</dbReference>
<gene>
    <name evidence="12" type="ORF">PBV87_10445</name>
</gene>
<dbReference type="AlphaFoldDB" id="A0AA42J172"/>
<keyword evidence="6 9" id="KW-0472">Membrane</keyword>
<protein>
    <submittedName>
        <fullName evidence="12">Methyl-accepting chemotaxis protein</fullName>
    </submittedName>
</protein>
<dbReference type="PANTHER" id="PTHR43531">
    <property type="entry name" value="PROTEIN ICFG"/>
    <property type="match status" value="1"/>
</dbReference>
<keyword evidence="4 9" id="KW-0812">Transmembrane</keyword>
<keyword evidence="13" id="KW-1185">Reference proteome</keyword>
<comment type="subcellular location">
    <subcellularLocation>
        <location evidence="1">Cell membrane</location>
        <topology evidence="1">Multi-pass membrane protein</topology>
    </subcellularLocation>
</comment>
<reference evidence="12" key="1">
    <citation type="journal article" date="2023" name="Int. J. Syst. Evol. Microbiol.">
        <title>&lt;i&gt;Holtiella tumoricola&lt;/i&gt; gen. nov. sp. nov., isolated from a human clinical sample.</title>
        <authorList>
            <person name="Allen-Vercoe E."/>
            <person name="Daigneault M.C."/>
            <person name="Vancuren S.J."/>
            <person name="Cochrane K."/>
            <person name="O'Neal L.L."/>
            <person name="Sankaranarayanan K."/>
            <person name="Lawson P.A."/>
        </authorList>
    </citation>
    <scope>NUCLEOTIDE SEQUENCE</scope>
    <source>
        <strain evidence="12">CC70A</strain>
    </source>
</reference>
<dbReference type="PANTHER" id="PTHR43531:SF11">
    <property type="entry name" value="METHYL-ACCEPTING CHEMOTAXIS PROTEIN 3"/>
    <property type="match status" value="1"/>
</dbReference>
<dbReference type="EMBL" id="JAQIFT010000043">
    <property type="protein sequence ID" value="MDA3731898.1"/>
    <property type="molecule type" value="Genomic_DNA"/>
</dbReference>
<dbReference type="CDD" id="cd11386">
    <property type="entry name" value="MCP_signal"/>
    <property type="match status" value="1"/>
</dbReference>
<keyword evidence="2" id="KW-1003">Cell membrane</keyword>
<dbReference type="GO" id="GO:0005886">
    <property type="term" value="C:plasma membrane"/>
    <property type="evidence" value="ECO:0007669"/>
    <property type="project" value="UniProtKB-SubCell"/>
</dbReference>
<dbReference type="InterPro" id="IPR004089">
    <property type="entry name" value="MCPsignal_dom"/>
</dbReference>
<evidence type="ECO:0000259" key="10">
    <source>
        <dbReference type="PROSITE" id="PS50111"/>
    </source>
</evidence>
<feature type="transmembrane region" description="Helical" evidence="9">
    <location>
        <begin position="283"/>
        <end position="303"/>
    </location>
</feature>
<dbReference type="Gene3D" id="3.30.450.20">
    <property type="entry name" value="PAS domain"/>
    <property type="match status" value="1"/>
</dbReference>
<keyword evidence="5 9" id="KW-1133">Transmembrane helix</keyword>
<evidence type="ECO:0000256" key="8">
    <source>
        <dbReference type="PROSITE-ProRule" id="PRU00284"/>
    </source>
</evidence>
<dbReference type="Pfam" id="PF00015">
    <property type="entry name" value="MCPsignal"/>
    <property type="match status" value="1"/>
</dbReference>
<dbReference type="PROSITE" id="PS50885">
    <property type="entry name" value="HAMP"/>
    <property type="match status" value="1"/>
</dbReference>
<evidence type="ECO:0000313" key="13">
    <source>
        <dbReference type="Proteomes" id="UP001169242"/>
    </source>
</evidence>
<dbReference type="Gene3D" id="1.10.287.950">
    <property type="entry name" value="Methyl-accepting chemotaxis protein"/>
    <property type="match status" value="1"/>
</dbReference>
<dbReference type="InterPro" id="IPR003660">
    <property type="entry name" value="HAMP_dom"/>
</dbReference>
<comment type="caution">
    <text evidence="12">The sequence shown here is derived from an EMBL/GenBank/DDBJ whole genome shotgun (WGS) entry which is preliminary data.</text>
</comment>
<dbReference type="SUPFAM" id="SSF158472">
    <property type="entry name" value="HAMP domain-like"/>
    <property type="match status" value="1"/>
</dbReference>
<dbReference type="Pfam" id="PF00672">
    <property type="entry name" value="HAMP"/>
    <property type="match status" value="1"/>
</dbReference>
<evidence type="ECO:0000313" key="12">
    <source>
        <dbReference type="EMBL" id="MDA3731898.1"/>
    </source>
</evidence>
<dbReference type="Gene3D" id="1.10.8.500">
    <property type="entry name" value="HAMP domain in histidine kinase"/>
    <property type="match status" value="1"/>
</dbReference>
<dbReference type="GO" id="GO:0007165">
    <property type="term" value="P:signal transduction"/>
    <property type="evidence" value="ECO:0007669"/>
    <property type="project" value="UniProtKB-KW"/>
</dbReference>
<organism evidence="12 13">
    <name type="scientific">Holtiella tumoricola</name>
    <dbReference type="NCBI Taxonomy" id="3018743"/>
    <lineage>
        <taxon>Bacteria</taxon>
        <taxon>Bacillati</taxon>
        <taxon>Bacillota</taxon>
        <taxon>Clostridia</taxon>
        <taxon>Lachnospirales</taxon>
        <taxon>Cellulosilyticaceae</taxon>
        <taxon>Holtiella</taxon>
    </lineage>
</organism>
<evidence type="ECO:0000256" key="6">
    <source>
        <dbReference type="ARBA" id="ARBA00023136"/>
    </source>
</evidence>
<dbReference type="SMART" id="SM00283">
    <property type="entry name" value="MA"/>
    <property type="match status" value="1"/>
</dbReference>
<sequence>MKRVHKSIREKIERQFSMILLFTALLLTVVAISIGYTTVNNTVKEMMPEIVTMTASAIENKLELFRNVVTNVAKMEGIADPDIPMSEKFGELEENRAYINADTLVMATMDGDIIRQDGKKASIKDTDVYMHTTKGETYISSPQFNPVSETMRFNVATPIYYNGEMVNILVATFDAGKLTEMISNLKIGDNGRAFIIDQTGTTIAHLDTDRVNNQENIMTLAQEDKKYKTVSRVHEKMINGELGMDTYKFGGKKYISGYGPIPGTQWSVGISLPNYEVVKELRMLVAIMLVLCIVCLVVGGRIIRKLAYAITQPIESLTERAKKMQEGDLSSTIAAIETKDELETLFISLRDMMRGIAVYIKDIDYVLHNLAEGDLTVASQIEYKGDFAPIKQSLNMIGNKLNTTMKEIHHVSEHVLEQAGRVSETATELAASATEQAASIEEMNATINDMADQIKTSSNHAQQVNEVAQTVMVEIEQGTGQMRQMEEAIVKIQTSTGEISEIIKVIDQIAAQTNLLALNASIEAARAGDAGRGFLVVANEVKDLAARSMQAAKQTTELVDATVQSVEGGTEIITKTTGSFNKIVESIDTVIASVEKSAEIAHSQSEAVTDITAAIDEISQLVQTTAANAEESSASSDELANGAKVLQEKINHFKVN</sequence>
<feature type="domain" description="Methyl-accepting transducer" evidence="10">
    <location>
        <begin position="411"/>
        <end position="640"/>
    </location>
</feature>
<accession>A0AA42J172</accession>
<evidence type="ECO:0000256" key="4">
    <source>
        <dbReference type="ARBA" id="ARBA00022692"/>
    </source>
</evidence>
<dbReference type="InterPro" id="IPR051310">
    <property type="entry name" value="MCP_chemotaxis"/>
</dbReference>
<keyword evidence="3" id="KW-0145">Chemotaxis</keyword>
<evidence type="ECO:0000256" key="9">
    <source>
        <dbReference type="SAM" id="Phobius"/>
    </source>
</evidence>
<evidence type="ECO:0000256" key="7">
    <source>
        <dbReference type="ARBA" id="ARBA00029447"/>
    </source>
</evidence>
<dbReference type="SUPFAM" id="SSF58104">
    <property type="entry name" value="Methyl-accepting chemotaxis protein (MCP) signaling domain"/>
    <property type="match status" value="1"/>
</dbReference>
<evidence type="ECO:0000256" key="2">
    <source>
        <dbReference type="ARBA" id="ARBA00022475"/>
    </source>
</evidence>
<keyword evidence="8" id="KW-0807">Transducer</keyword>
<proteinExistence type="inferred from homology"/>
<dbReference type="InterPro" id="IPR033479">
    <property type="entry name" value="dCache_1"/>
</dbReference>
<dbReference type="Pfam" id="PF02743">
    <property type="entry name" value="dCache_1"/>
    <property type="match status" value="1"/>
</dbReference>
<dbReference type="CDD" id="cd06225">
    <property type="entry name" value="HAMP"/>
    <property type="match status" value="1"/>
</dbReference>
<evidence type="ECO:0000256" key="1">
    <source>
        <dbReference type="ARBA" id="ARBA00004651"/>
    </source>
</evidence>
<evidence type="ECO:0000256" key="5">
    <source>
        <dbReference type="ARBA" id="ARBA00022989"/>
    </source>
</evidence>
<feature type="domain" description="HAMP" evidence="11">
    <location>
        <begin position="308"/>
        <end position="361"/>
    </location>
</feature>
<dbReference type="Proteomes" id="UP001169242">
    <property type="component" value="Unassembled WGS sequence"/>
</dbReference>
<evidence type="ECO:0000259" key="11">
    <source>
        <dbReference type="PROSITE" id="PS50885"/>
    </source>
</evidence>
<evidence type="ECO:0000256" key="3">
    <source>
        <dbReference type="ARBA" id="ARBA00022500"/>
    </source>
</evidence>
<dbReference type="PROSITE" id="PS50111">
    <property type="entry name" value="CHEMOTAXIS_TRANSDUC_2"/>
    <property type="match status" value="1"/>
</dbReference>
<dbReference type="CDD" id="cd12912">
    <property type="entry name" value="PDC2_MCP_like"/>
    <property type="match status" value="1"/>
</dbReference>